<dbReference type="STRING" id="62324.A0A182R421"/>
<evidence type="ECO:0000256" key="7">
    <source>
        <dbReference type="PROSITE-ProRule" id="PRU10141"/>
    </source>
</evidence>
<dbReference type="VEuPathDB" id="VectorBase:AFUN000912"/>
<dbReference type="PANTHER" id="PTHR24346:SF30">
    <property type="entry name" value="MATERNAL EMBRYONIC LEUCINE ZIPPER KINASE"/>
    <property type="match status" value="1"/>
</dbReference>
<dbReference type="PROSITE" id="PS50011">
    <property type="entry name" value="PROTEIN_KINASE_DOM"/>
    <property type="match status" value="1"/>
</dbReference>
<evidence type="ECO:0000259" key="10">
    <source>
        <dbReference type="PROSITE" id="PS50011"/>
    </source>
</evidence>
<dbReference type="FunFam" id="1.10.510.10:FF:000658">
    <property type="entry name" value="Protein CBG12184"/>
    <property type="match status" value="1"/>
</dbReference>
<evidence type="ECO:0000256" key="8">
    <source>
        <dbReference type="RuleBase" id="RU000304"/>
    </source>
</evidence>
<evidence type="ECO:0000256" key="2">
    <source>
        <dbReference type="ARBA" id="ARBA00022527"/>
    </source>
</evidence>
<evidence type="ECO:0000256" key="6">
    <source>
        <dbReference type="ARBA" id="ARBA00022840"/>
    </source>
</evidence>
<keyword evidence="3" id="KW-0808">Transferase</keyword>
<dbReference type="InterPro" id="IPR011009">
    <property type="entry name" value="Kinase-like_dom_sf"/>
</dbReference>
<dbReference type="PROSITE" id="PS00108">
    <property type="entry name" value="PROTEIN_KINASE_ST"/>
    <property type="match status" value="1"/>
</dbReference>
<comment type="subunit">
    <text evidence="1">Homodimer.</text>
</comment>
<dbReference type="GO" id="GO:0035556">
    <property type="term" value="P:intracellular signal transduction"/>
    <property type="evidence" value="ECO:0007669"/>
    <property type="project" value="TreeGrafter"/>
</dbReference>
<evidence type="ECO:0000256" key="1">
    <source>
        <dbReference type="ARBA" id="ARBA00011738"/>
    </source>
</evidence>
<dbReference type="InterPro" id="IPR008271">
    <property type="entry name" value="Ser/Thr_kinase_AS"/>
</dbReference>
<comment type="similarity">
    <text evidence="8">Belongs to the protein kinase superfamily.</text>
</comment>
<sequence length="302" mass="34422">MVETQTRLDQALQENQHRTSDPVKTLAKSGYIVGDVIGQGTFATVKTAYWSKLKAKVAIKILSKTSASAHVAQKHVPRELEVIRTLRHPNIIHFYEIIETNMRYYIVMQYGENGTLLELMRTNRTLAEPRVRRYYGQIIGAIQYMHSCGFVHRDIKLENVVLDAKDQVKLIDFGFACRVRDEGTTLSSLIEPYLSTTFCGSHAYASPEILQMKPYDPIPADIWASTVIIYALLFGRLPFTNSKNTKLLLQIIAKGVQFPSTITVTDEVKALMKQIFVPVRQRVTTAYILCSQWFLMELTEKK</sequence>
<dbReference type="Pfam" id="PF00069">
    <property type="entry name" value="Pkinase"/>
    <property type="match status" value="1"/>
</dbReference>
<dbReference type="PROSITE" id="PS00107">
    <property type="entry name" value="PROTEIN_KINASE_ATP"/>
    <property type="match status" value="1"/>
</dbReference>
<dbReference type="EnsemblMetazoa" id="AFUN000912-RA">
    <property type="protein sequence ID" value="AFUN000912-PA"/>
    <property type="gene ID" value="AFUN000912"/>
</dbReference>
<dbReference type="Gene3D" id="1.10.510.10">
    <property type="entry name" value="Transferase(Phosphotransferase) domain 1"/>
    <property type="match status" value="1"/>
</dbReference>
<protein>
    <recommendedName>
        <fullName evidence="10">Protein kinase domain-containing protein</fullName>
    </recommendedName>
</protein>
<name>A0A182R421_ANOFN</name>
<dbReference type="InterPro" id="IPR000719">
    <property type="entry name" value="Prot_kinase_dom"/>
</dbReference>
<dbReference type="AlphaFoldDB" id="A0A182R421"/>
<organism evidence="11">
    <name type="scientific">Anopheles funestus</name>
    <name type="common">African malaria mosquito</name>
    <dbReference type="NCBI Taxonomy" id="62324"/>
    <lineage>
        <taxon>Eukaryota</taxon>
        <taxon>Metazoa</taxon>
        <taxon>Ecdysozoa</taxon>
        <taxon>Arthropoda</taxon>
        <taxon>Hexapoda</taxon>
        <taxon>Insecta</taxon>
        <taxon>Pterygota</taxon>
        <taxon>Neoptera</taxon>
        <taxon>Endopterygota</taxon>
        <taxon>Diptera</taxon>
        <taxon>Nematocera</taxon>
        <taxon>Culicoidea</taxon>
        <taxon>Culicidae</taxon>
        <taxon>Anophelinae</taxon>
        <taxon>Anopheles</taxon>
    </lineage>
</organism>
<evidence type="ECO:0000256" key="9">
    <source>
        <dbReference type="SAM" id="MobiDB-lite"/>
    </source>
</evidence>
<reference evidence="11" key="1">
    <citation type="submission" date="2020-05" db="UniProtKB">
        <authorList>
            <consortium name="EnsemblMetazoa"/>
        </authorList>
    </citation>
    <scope>IDENTIFICATION</scope>
    <source>
        <strain evidence="11">FUMOZ</strain>
    </source>
</reference>
<dbReference type="PANTHER" id="PTHR24346">
    <property type="entry name" value="MAP/MICROTUBULE AFFINITY-REGULATING KINASE"/>
    <property type="match status" value="1"/>
</dbReference>
<dbReference type="GO" id="GO:0005524">
    <property type="term" value="F:ATP binding"/>
    <property type="evidence" value="ECO:0007669"/>
    <property type="project" value="UniProtKB-UniRule"/>
</dbReference>
<dbReference type="SMART" id="SM00220">
    <property type="entry name" value="S_TKc"/>
    <property type="match status" value="1"/>
</dbReference>
<keyword evidence="5" id="KW-0418">Kinase</keyword>
<dbReference type="GO" id="GO:0004674">
    <property type="term" value="F:protein serine/threonine kinase activity"/>
    <property type="evidence" value="ECO:0007669"/>
    <property type="project" value="UniProtKB-KW"/>
</dbReference>
<dbReference type="InterPro" id="IPR017441">
    <property type="entry name" value="Protein_kinase_ATP_BS"/>
</dbReference>
<dbReference type="GO" id="GO:0005737">
    <property type="term" value="C:cytoplasm"/>
    <property type="evidence" value="ECO:0007669"/>
    <property type="project" value="TreeGrafter"/>
</dbReference>
<evidence type="ECO:0000313" key="11">
    <source>
        <dbReference type="EnsemblMetazoa" id="AFUN000912-PA"/>
    </source>
</evidence>
<feature type="region of interest" description="Disordered" evidence="9">
    <location>
        <begin position="1"/>
        <end position="21"/>
    </location>
</feature>
<accession>A0A182R421</accession>
<dbReference type="FunFam" id="3.30.200.20:FF:000042">
    <property type="entry name" value="Aurora kinase A"/>
    <property type="match status" value="1"/>
</dbReference>
<dbReference type="SUPFAM" id="SSF56112">
    <property type="entry name" value="Protein kinase-like (PK-like)"/>
    <property type="match status" value="1"/>
</dbReference>
<evidence type="ECO:0000256" key="5">
    <source>
        <dbReference type="ARBA" id="ARBA00022777"/>
    </source>
</evidence>
<proteinExistence type="inferred from homology"/>
<feature type="domain" description="Protein kinase" evidence="10">
    <location>
        <begin position="31"/>
        <end position="294"/>
    </location>
</feature>
<evidence type="ECO:0000256" key="4">
    <source>
        <dbReference type="ARBA" id="ARBA00022741"/>
    </source>
</evidence>
<evidence type="ECO:0000256" key="3">
    <source>
        <dbReference type="ARBA" id="ARBA00022679"/>
    </source>
</evidence>
<dbReference type="VEuPathDB" id="VectorBase:AFUN2_006046"/>
<feature type="binding site" evidence="7">
    <location>
        <position position="60"/>
    </location>
    <ligand>
        <name>ATP</name>
        <dbReference type="ChEBI" id="CHEBI:30616"/>
    </ligand>
</feature>
<feature type="compositionally biased region" description="Polar residues" evidence="9">
    <location>
        <begin position="1"/>
        <end position="14"/>
    </location>
</feature>
<keyword evidence="6 7" id="KW-0067">ATP-binding</keyword>
<dbReference type="PIRSF" id="PIRSF000654">
    <property type="entry name" value="Integrin-linked_kinase"/>
    <property type="match status" value="1"/>
</dbReference>
<keyword evidence="2 8" id="KW-0723">Serine/threonine-protein kinase</keyword>
<keyword evidence="4 7" id="KW-0547">Nucleotide-binding</keyword>